<accession>A0A5B7CQ17</accession>
<dbReference type="AlphaFoldDB" id="A0A5B7CQ17"/>
<dbReference type="EMBL" id="VSRR010000186">
    <property type="protein sequence ID" value="MPC11887.1"/>
    <property type="molecule type" value="Genomic_DNA"/>
</dbReference>
<reference evidence="2 3" key="1">
    <citation type="submission" date="2019-05" db="EMBL/GenBank/DDBJ databases">
        <title>Another draft genome of Portunus trituberculatus and its Hox gene families provides insights of decapod evolution.</title>
        <authorList>
            <person name="Jeong J.-H."/>
            <person name="Song I."/>
            <person name="Kim S."/>
            <person name="Choi T."/>
            <person name="Kim D."/>
            <person name="Ryu S."/>
            <person name="Kim W."/>
        </authorList>
    </citation>
    <scope>NUCLEOTIDE SEQUENCE [LARGE SCALE GENOMIC DNA]</scope>
    <source>
        <tissue evidence="2">Muscle</tissue>
    </source>
</reference>
<evidence type="ECO:0000313" key="3">
    <source>
        <dbReference type="Proteomes" id="UP000324222"/>
    </source>
</evidence>
<organism evidence="2 3">
    <name type="scientific">Portunus trituberculatus</name>
    <name type="common">Swimming crab</name>
    <name type="synonym">Neptunus trituberculatus</name>
    <dbReference type="NCBI Taxonomy" id="210409"/>
    <lineage>
        <taxon>Eukaryota</taxon>
        <taxon>Metazoa</taxon>
        <taxon>Ecdysozoa</taxon>
        <taxon>Arthropoda</taxon>
        <taxon>Crustacea</taxon>
        <taxon>Multicrustacea</taxon>
        <taxon>Malacostraca</taxon>
        <taxon>Eumalacostraca</taxon>
        <taxon>Eucarida</taxon>
        <taxon>Decapoda</taxon>
        <taxon>Pleocyemata</taxon>
        <taxon>Brachyura</taxon>
        <taxon>Eubrachyura</taxon>
        <taxon>Portunoidea</taxon>
        <taxon>Portunidae</taxon>
        <taxon>Portuninae</taxon>
        <taxon>Portunus</taxon>
    </lineage>
</organism>
<evidence type="ECO:0000313" key="2">
    <source>
        <dbReference type="EMBL" id="MPC11887.1"/>
    </source>
</evidence>
<feature type="region of interest" description="Disordered" evidence="1">
    <location>
        <begin position="27"/>
        <end position="47"/>
    </location>
</feature>
<proteinExistence type="predicted"/>
<keyword evidence="3" id="KW-1185">Reference proteome</keyword>
<name>A0A5B7CQ17_PORTR</name>
<dbReference type="Proteomes" id="UP000324222">
    <property type="component" value="Unassembled WGS sequence"/>
</dbReference>
<gene>
    <name evidence="2" type="ORF">E2C01_004561</name>
</gene>
<protein>
    <submittedName>
        <fullName evidence="2">Uncharacterized protein</fullName>
    </submittedName>
</protein>
<sequence>MAEMDGDQATTSLLFNVPADSWREGRARRWGGRLAPPGAGSRTPTRTCGNYTARGITGSSPYIPPAAVPRVTINCRLLILQNLHFYRAYN</sequence>
<comment type="caution">
    <text evidence="2">The sequence shown here is derived from an EMBL/GenBank/DDBJ whole genome shotgun (WGS) entry which is preliminary data.</text>
</comment>
<evidence type="ECO:0000256" key="1">
    <source>
        <dbReference type="SAM" id="MobiDB-lite"/>
    </source>
</evidence>